<evidence type="ECO:0000313" key="13">
    <source>
        <dbReference type="Proteomes" id="UP000002601"/>
    </source>
</evidence>
<dbReference type="InterPro" id="IPR023366">
    <property type="entry name" value="ATP_synth_asu-like_sf"/>
</dbReference>
<evidence type="ECO:0000256" key="1">
    <source>
        <dbReference type="ARBA" id="ARBA00000968"/>
    </source>
</evidence>
<feature type="domain" description="Lumazine-binding" evidence="11">
    <location>
        <begin position="1"/>
        <end position="95"/>
    </location>
</feature>
<dbReference type="KEGG" id="dsa:Desal_0654"/>
<evidence type="ECO:0000256" key="10">
    <source>
        <dbReference type="PROSITE-ProRule" id="PRU00524"/>
    </source>
</evidence>
<dbReference type="PANTHER" id="PTHR21098:SF12">
    <property type="entry name" value="RIBOFLAVIN SYNTHASE"/>
    <property type="match status" value="1"/>
</dbReference>
<dbReference type="GO" id="GO:0004746">
    <property type="term" value="F:riboflavin synthase activity"/>
    <property type="evidence" value="ECO:0007669"/>
    <property type="project" value="UniProtKB-UniRule"/>
</dbReference>
<organism evidence="12 13">
    <name type="scientific">Maridesulfovibrio salexigens (strain ATCC 14822 / DSM 2638 / NCIMB 8403 / VKM B-1763)</name>
    <name type="common">Desulfovibrio salexigens</name>
    <dbReference type="NCBI Taxonomy" id="526222"/>
    <lineage>
        <taxon>Bacteria</taxon>
        <taxon>Pseudomonadati</taxon>
        <taxon>Thermodesulfobacteriota</taxon>
        <taxon>Desulfovibrionia</taxon>
        <taxon>Desulfovibrionales</taxon>
        <taxon>Desulfovibrionaceae</taxon>
        <taxon>Maridesulfovibrio</taxon>
    </lineage>
</organism>
<dbReference type="InterPro" id="IPR001783">
    <property type="entry name" value="Lumazine-bd"/>
</dbReference>
<dbReference type="InterPro" id="IPR026017">
    <property type="entry name" value="Lumazine-bd_dom"/>
</dbReference>
<evidence type="ECO:0000256" key="8">
    <source>
        <dbReference type="ARBA" id="ARBA00022737"/>
    </source>
</evidence>
<accession>C6BYC9</accession>
<protein>
    <recommendedName>
        <fullName evidence="5 9">Riboflavin synthase</fullName>
        <ecNumber evidence="4 9">2.5.1.9</ecNumber>
    </recommendedName>
</protein>
<feature type="repeat" description="Lumazine-binding" evidence="10">
    <location>
        <begin position="96"/>
        <end position="192"/>
    </location>
</feature>
<dbReference type="Proteomes" id="UP000002601">
    <property type="component" value="Chromosome"/>
</dbReference>
<sequence length="218" mass="24128">MFTGLIQGKGRIENAENRGNETRFKVSAPKIKDYEKGESIAINGVCLTVETYSDSWFTCYASKESMSVTNLGNLKRGSMVNYERALAMGDRLGGHIVSGHVDCLGSVESVRPEGESKIYRIKFPIEHGKYVVPKGSVALDGISLTVNDCGPDYLEVNIIPETQEETTISLWTPGYAVNIETDVIGKYVERMVAPWTGNKSEDKPQSKLTMDFLRENGF</sequence>
<comment type="pathway">
    <text evidence="3">Cofactor biosynthesis; riboflavin biosynthesis; riboflavin from 2-hydroxy-3-oxobutyl phosphate and 5-amino-6-(D-ribitylamino)uracil: step 2/2.</text>
</comment>
<feature type="domain" description="Lumazine-binding" evidence="11">
    <location>
        <begin position="96"/>
        <end position="192"/>
    </location>
</feature>
<dbReference type="NCBIfam" id="TIGR00187">
    <property type="entry name" value="ribE"/>
    <property type="match status" value="1"/>
</dbReference>
<evidence type="ECO:0000256" key="5">
    <source>
        <dbReference type="ARBA" id="ARBA00013950"/>
    </source>
</evidence>
<dbReference type="EMBL" id="CP001649">
    <property type="protein sequence ID" value="ACS78720.1"/>
    <property type="molecule type" value="Genomic_DNA"/>
</dbReference>
<keyword evidence="6" id="KW-0686">Riboflavin biosynthesis</keyword>
<dbReference type="CDD" id="cd00402">
    <property type="entry name" value="Riboflavin_synthase_like"/>
    <property type="match status" value="1"/>
</dbReference>
<gene>
    <name evidence="12" type="ordered locus">Desal_0654</name>
</gene>
<dbReference type="PROSITE" id="PS51177">
    <property type="entry name" value="LUMAZINE_BIND"/>
    <property type="match status" value="2"/>
</dbReference>
<evidence type="ECO:0000313" key="12">
    <source>
        <dbReference type="EMBL" id="ACS78720.1"/>
    </source>
</evidence>
<comment type="function">
    <text evidence="2">Catalyzes the dismutation of two molecules of 6,7-dimethyl-8-ribityllumazine, resulting in the formation of riboflavin and 5-amino-6-(D-ribitylamino)uracil.</text>
</comment>
<dbReference type="EC" id="2.5.1.9" evidence="4 9"/>
<evidence type="ECO:0000256" key="4">
    <source>
        <dbReference type="ARBA" id="ARBA00012827"/>
    </source>
</evidence>
<evidence type="ECO:0000256" key="6">
    <source>
        <dbReference type="ARBA" id="ARBA00022619"/>
    </source>
</evidence>
<dbReference type="FunFam" id="2.40.30.20:FF:000004">
    <property type="entry name" value="Riboflavin synthase, alpha subunit"/>
    <property type="match status" value="1"/>
</dbReference>
<dbReference type="Gene3D" id="2.40.30.20">
    <property type="match status" value="2"/>
</dbReference>
<proteinExistence type="predicted"/>
<evidence type="ECO:0000259" key="11">
    <source>
        <dbReference type="PROSITE" id="PS51177"/>
    </source>
</evidence>
<dbReference type="SUPFAM" id="SSF63380">
    <property type="entry name" value="Riboflavin synthase domain-like"/>
    <property type="match status" value="2"/>
</dbReference>
<dbReference type="NCBIfam" id="NF006767">
    <property type="entry name" value="PRK09289.1"/>
    <property type="match status" value="1"/>
</dbReference>
<keyword evidence="8" id="KW-0677">Repeat</keyword>
<evidence type="ECO:0000256" key="7">
    <source>
        <dbReference type="ARBA" id="ARBA00022679"/>
    </source>
</evidence>
<keyword evidence="13" id="KW-1185">Reference proteome</keyword>
<dbReference type="RefSeq" id="WP_015850539.1">
    <property type="nucleotide sequence ID" value="NC_012881.1"/>
</dbReference>
<evidence type="ECO:0000256" key="9">
    <source>
        <dbReference type="NCBIfam" id="TIGR00187"/>
    </source>
</evidence>
<dbReference type="PANTHER" id="PTHR21098">
    <property type="entry name" value="RIBOFLAVIN SYNTHASE ALPHA CHAIN"/>
    <property type="match status" value="1"/>
</dbReference>
<dbReference type="PIRSF" id="PIRSF000498">
    <property type="entry name" value="Riboflavin_syn_A"/>
    <property type="match status" value="1"/>
</dbReference>
<evidence type="ECO:0000256" key="3">
    <source>
        <dbReference type="ARBA" id="ARBA00004887"/>
    </source>
</evidence>
<keyword evidence="7 12" id="KW-0808">Transferase</keyword>
<dbReference type="OrthoDB" id="9788537at2"/>
<dbReference type="AlphaFoldDB" id="C6BYC9"/>
<dbReference type="InterPro" id="IPR017938">
    <property type="entry name" value="Riboflavin_synthase-like_b-brl"/>
</dbReference>
<name>C6BYC9_MARSD</name>
<evidence type="ECO:0000256" key="2">
    <source>
        <dbReference type="ARBA" id="ARBA00002803"/>
    </source>
</evidence>
<dbReference type="GO" id="GO:0009231">
    <property type="term" value="P:riboflavin biosynthetic process"/>
    <property type="evidence" value="ECO:0007669"/>
    <property type="project" value="UniProtKB-KW"/>
</dbReference>
<reference evidence="12 13" key="1">
    <citation type="submission" date="2009-06" db="EMBL/GenBank/DDBJ databases">
        <title>Complete sequence of Desulfovibrio salexigens DSM 2638.</title>
        <authorList>
            <consortium name="US DOE Joint Genome Institute"/>
            <person name="Lucas S."/>
            <person name="Copeland A."/>
            <person name="Lapidus A."/>
            <person name="Glavina del Rio T."/>
            <person name="Tice H."/>
            <person name="Bruce D."/>
            <person name="Goodwin L."/>
            <person name="Pitluck S."/>
            <person name="Munk A.C."/>
            <person name="Brettin T."/>
            <person name="Detter J.C."/>
            <person name="Han C."/>
            <person name="Tapia R."/>
            <person name="Larimer F."/>
            <person name="Land M."/>
            <person name="Hauser L."/>
            <person name="Kyrpides N."/>
            <person name="Anderson I."/>
            <person name="Wall J.D."/>
            <person name="Arkin A.P."/>
            <person name="Dehal P."/>
            <person name="Chivian D."/>
            <person name="Giles B."/>
            <person name="Hazen T.C."/>
        </authorList>
    </citation>
    <scope>NUCLEOTIDE SEQUENCE [LARGE SCALE GENOMIC DNA]</scope>
    <source>
        <strain evidence="13">ATCC 14822 / DSM 2638 / NCIMB 8403 / VKM B-1763</strain>
    </source>
</reference>
<comment type="catalytic activity">
    <reaction evidence="1">
        <text>2 6,7-dimethyl-8-(1-D-ribityl)lumazine + H(+) = 5-amino-6-(D-ribitylamino)uracil + riboflavin</text>
        <dbReference type="Rhea" id="RHEA:20772"/>
        <dbReference type="ChEBI" id="CHEBI:15378"/>
        <dbReference type="ChEBI" id="CHEBI:15934"/>
        <dbReference type="ChEBI" id="CHEBI:57986"/>
        <dbReference type="ChEBI" id="CHEBI:58201"/>
        <dbReference type="EC" id="2.5.1.9"/>
    </reaction>
</comment>
<dbReference type="STRING" id="526222.Desal_0654"/>
<dbReference type="Pfam" id="PF00677">
    <property type="entry name" value="Lum_binding"/>
    <property type="match status" value="2"/>
</dbReference>
<dbReference type="HOGENOM" id="CLU_034388_2_0_7"/>
<feature type="repeat" description="Lumazine-binding" evidence="10">
    <location>
        <begin position="1"/>
        <end position="95"/>
    </location>
</feature>
<dbReference type="eggNOG" id="COG0307">
    <property type="taxonomic scope" value="Bacteria"/>
</dbReference>